<feature type="compositionally biased region" description="Basic and acidic residues" evidence="1">
    <location>
        <begin position="50"/>
        <end position="62"/>
    </location>
</feature>
<sequence>MAEERIVAVGLLTQREVELLGHGFSRLWPVDETPCFQELLKAIDDADREFERTHAEEMDHGPALEGGPAPGGGRY</sequence>
<dbReference type="RefSeq" id="WP_241446697.1">
    <property type="nucleotide sequence ID" value="NZ_JAKZHW010000001.1"/>
</dbReference>
<accession>A0ABS9VLL8</accession>
<reference evidence="2 3" key="1">
    <citation type="submission" date="2022-03" db="EMBL/GenBank/DDBJ databases">
        <authorList>
            <person name="Jo J.-H."/>
            <person name="Im W.-T."/>
        </authorList>
    </citation>
    <scope>NUCLEOTIDE SEQUENCE [LARGE SCALE GENOMIC DNA]</scope>
    <source>
        <strain evidence="2 3">SM33</strain>
    </source>
</reference>
<gene>
    <name evidence="2" type="ORF">LZ016_07085</name>
</gene>
<feature type="region of interest" description="Disordered" evidence="1">
    <location>
        <begin position="50"/>
        <end position="75"/>
    </location>
</feature>
<proteinExistence type="predicted"/>
<dbReference type="Proteomes" id="UP001203058">
    <property type="component" value="Unassembled WGS sequence"/>
</dbReference>
<name>A0ABS9VLL8_9SPHN</name>
<evidence type="ECO:0000313" key="2">
    <source>
        <dbReference type="EMBL" id="MCH8615862.1"/>
    </source>
</evidence>
<dbReference type="EMBL" id="JAKZHW010000001">
    <property type="protein sequence ID" value="MCH8615862.1"/>
    <property type="molecule type" value="Genomic_DNA"/>
</dbReference>
<evidence type="ECO:0000313" key="3">
    <source>
        <dbReference type="Proteomes" id="UP001203058"/>
    </source>
</evidence>
<keyword evidence="3" id="KW-1185">Reference proteome</keyword>
<protein>
    <submittedName>
        <fullName evidence="2">Uncharacterized protein</fullName>
    </submittedName>
</protein>
<organism evidence="2 3">
    <name type="scientific">Sphingomonas telluris</name>
    <dbReference type="NCBI Taxonomy" id="2907998"/>
    <lineage>
        <taxon>Bacteria</taxon>
        <taxon>Pseudomonadati</taxon>
        <taxon>Pseudomonadota</taxon>
        <taxon>Alphaproteobacteria</taxon>
        <taxon>Sphingomonadales</taxon>
        <taxon>Sphingomonadaceae</taxon>
        <taxon>Sphingomonas</taxon>
    </lineage>
</organism>
<comment type="caution">
    <text evidence="2">The sequence shown here is derived from an EMBL/GenBank/DDBJ whole genome shotgun (WGS) entry which is preliminary data.</text>
</comment>
<evidence type="ECO:0000256" key="1">
    <source>
        <dbReference type="SAM" id="MobiDB-lite"/>
    </source>
</evidence>